<dbReference type="AlphaFoldDB" id="A0AAP2FYT5"/>
<dbReference type="EMBL" id="JAGQFT020000005">
    <property type="protein sequence ID" value="MBS7457262.1"/>
    <property type="molecule type" value="Genomic_DNA"/>
</dbReference>
<dbReference type="Gene3D" id="6.10.340.10">
    <property type="match status" value="1"/>
</dbReference>
<keyword evidence="5" id="KW-0472">Membrane</keyword>
<dbReference type="SUPFAM" id="SSF58104">
    <property type="entry name" value="Methyl-accepting chemotaxis protein (MCP) signaling domain"/>
    <property type="match status" value="1"/>
</dbReference>
<dbReference type="Pfam" id="PF00015">
    <property type="entry name" value="MCPsignal"/>
    <property type="match status" value="1"/>
</dbReference>
<evidence type="ECO:0000313" key="10">
    <source>
        <dbReference type="Proteomes" id="UP000675747"/>
    </source>
</evidence>
<dbReference type="SUPFAM" id="SSF55785">
    <property type="entry name" value="PYP-like sensor domain (PAS domain)"/>
    <property type="match status" value="1"/>
</dbReference>
<dbReference type="Gene3D" id="3.30.450.20">
    <property type="entry name" value="PAS domain"/>
    <property type="match status" value="1"/>
</dbReference>
<evidence type="ECO:0000256" key="3">
    <source>
        <dbReference type="PROSITE-ProRule" id="PRU00284"/>
    </source>
</evidence>
<dbReference type="SMART" id="SM00304">
    <property type="entry name" value="HAMP"/>
    <property type="match status" value="2"/>
</dbReference>
<keyword evidence="5" id="KW-1133">Transmembrane helix</keyword>
<dbReference type="CDD" id="cd11386">
    <property type="entry name" value="MCP_signal"/>
    <property type="match status" value="1"/>
</dbReference>
<dbReference type="CDD" id="cd06225">
    <property type="entry name" value="HAMP"/>
    <property type="match status" value="1"/>
</dbReference>
<evidence type="ECO:0000259" key="7">
    <source>
        <dbReference type="PROSITE" id="PS50112"/>
    </source>
</evidence>
<accession>A0AAP2FYT5</accession>
<reference evidence="9 10" key="1">
    <citation type="journal article" date="2021" name="Microbiol. Resour. Announc.">
        <title>Draft Genome Sequence of Coralloluteibacterium stylophorae LMG 29479T.</title>
        <authorList>
            <person name="Karlyshev A.V."/>
            <person name="Kudryashova E.B."/>
            <person name="Ariskina E.V."/>
            <person name="Conroy A.P."/>
            <person name="Abidueva E.Y."/>
        </authorList>
    </citation>
    <scope>NUCLEOTIDE SEQUENCE [LARGE SCALE GENOMIC DNA]</scope>
    <source>
        <strain evidence="9 10">LMG 29479</strain>
    </source>
</reference>
<organism evidence="9 10">
    <name type="scientific">Coralloluteibacterium stylophorae</name>
    <dbReference type="NCBI Taxonomy" id="1776034"/>
    <lineage>
        <taxon>Bacteria</taxon>
        <taxon>Pseudomonadati</taxon>
        <taxon>Pseudomonadota</taxon>
        <taxon>Gammaproteobacteria</taxon>
        <taxon>Lysobacterales</taxon>
        <taxon>Lysobacteraceae</taxon>
        <taxon>Coralloluteibacterium</taxon>
    </lineage>
</organism>
<dbReference type="InterPro" id="IPR051310">
    <property type="entry name" value="MCP_chemotaxis"/>
</dbReference>
<feature type="coiled-coil region" evidence="4">
    <location>
        <begin position="695"/>
        <end position="726"/>
    </location>
</feature>
<dbReference type="PROSITE" id="PS50885">
    <property type="entry name" value="HAMP"/>
    <property type="match status" value="2"/>
</dbReference>
<dbReference type="GO" id="GO:0007165">
    <property type="term" value="P:signal transduction"/>
    <property type="evidence" value="ECO:0007669"/>
    <property type="project" value="UniProtKB-KW"/>
</dbReference>
<feature type="transmembrane region" description="Helical" evidence="5">
    <location>
        <begin position="192"/>
        <end position="212"/>
    </location>
</feature>
<keyword evidence="3" id="KW-0807">Transducer</keyword>
<dbReference type="PANTHER" id="PTHR43531:SF14">
    <property type="entry name" value="METHYL-ACCEPTING CHEMOTAXIS PROTEIN I-RELATED"/>
    <property type="match status" value="1"/>
</dbReference>
<dbReference type="Pfam" id="PF00672">
    <property type="entry name" value="HAMP"/>
    <property type="match status" value="1"/>
</dbReference>
<evidence type="ECO:0000259" key="6">
    <source>
        <dbReference type="PROSITE" id="PS50111"/>
    </source>
</evidence>
<dbReference type="InterPro" id="IPR024478">
    <property type="entry name" value="HlyB_4HB_MCP"/>
</dbReference>
<keyword evidence="1" id="KW-0488">Methylation</keyword>
<dbReference type="InterPro" id="IPR004089">
    <property type="entry name" value="MCPsignal_dom"/>
</dbReference>
<evidence type="ECO:0000313" key="9">
    <source>
        <dbReference type="EMBL" id="MBS7457262.1"/>
    </source>
</evidence>
<evidence type="ECO:0000256" key="4">
    <source>
        <dbReference type="SAM" id="Coils"/>
    </source>
</evidence>
<dbReference type="InterPro" id="IPR003660">
    <property type="entry name" value="HAMP_dom"/>
</dbReference>
<dbReference type="GO" id="GO:0006935">
    <property type="term" value="P:chemotaxis"/>
    <property type="evidence" value="ECO:0007669"/>
    <property type="project" value="UniProtKB-KW"/>
</dbReference>
<dbReference type="PANTHER" id="PTHR43531">
    <property type="entry name" value="PROTEIN ICFG"/>
    <property type="match status" value="1"/>
</dbReference>
<dbReference type="RefSeq" id="WP_213173622.1">
    <property type="nucleotide sequence ID" value="NZ_JAGQFT020000005.1"/>
</dbReference>
<dbReference type="SMART" id="SM00283">
    <property type="entry name" value="MA"/>
    <property type="match status" value="1"/>
</dbReference>
<dbReference type="InterPro" id="IPR035965">
    <property type="entry name" value="PAS-like_dom_sf"/>
</dbReference>
<comment type="caution">
    <text evidence="9">The sequence shown here is derived from an EMBL/GenBank/DDBJ whole genome shotgun (WGS) entry which is preliminary data.</text>
</comment>
<dbReference type="Gene3D" id="1.10.287.950">
    <property type="entry name" value="Methyl-accepting chemotaxis protein"/>
    <property type="match status" value="1"/>
</dbReference>
<proteinExistence type="inferred from homology"/>
<keyword evidence="4" id="KW-0175">Coiled coil</keyword>
<dbReference type="Pfam" id="PF12729">
    <property type="entry name" value="4HB_MCP_1"/>
    <property type="match status" value="1"/>
</dbReference>
<dbReference type="Proteomes" id="UP000675747">
    <property type="component" value="Unassembled WGS sequence"/>
</dbReference>
<sequence>MQWLKNLRLAPALFAGFGLVLALMLVQNVASWVGMSSLGGATDNVTQRALPAVKSAGEMRALLGEFRNASYRGLMRASEAVKLESRTQATDLSARIDQEAAGYGALVSSDEEKALLDAFVTDWTEAQASYASVNEMIDLELPEDALDTFLGETAELHNAAAASLSNLIAYNDTKAQAAAEAAATASTTAKTLIIVLLLVGIAGGLALAWFFAGAIARSMREAISVANDVANGKLDGYIDTSRNDEIGELLQAMARMQRDLRERIEADALAAGENMRIRTALDNSGTSVMIADPEHRIIYANRAVTALFSTYADEVRSERPDFDADALVGSALEDFHCDSDMLATLEGTRRSQVRMGEAWFGQSVSPVRDADGELLGYVVEWRDRTVEVRVEDEVARIVQAAAAGDLSGRVETDGKDGFFLQLAERLNGLLDANAQSLNEASRILSALAQGDLTQRMHGDFQGVFGRIRDDLNTTAEQLTDIVGRIQQSSASITTATSEISSGNQDLSARTEQQAASLEETASSMEELTSTVKQNAENARQANQLVVGAADTAARGGEVVGQVVATMSAIESSSKKIADIIGVIDGIAFQTNILALNAAVEAARAGEQGRGFAVVASEVRSLAGRSADAAKEIKSLIGDSVGKVAVGADLVARAGETMKEVVGSVKRAADIMGEITAASAEQSSGIEQVNRTVTHLDETTQQNAALVEEASAAAQALDEQASILSEAVSVFRLRAQQAPDLSRLQLVHPRAAAEAEAV</sequence>
<dbReference type="Pfam" id="PF18947">
    <property type="entry name" value="HAMP_2"/>
    <property type="match status" value="1"/>
</dbReference>
<dbReference type="FunFam" id="1.10.287.950:FF:000002">
    <property type="entry name" value="Methyl-accepting chemotaxis protein"/>
    <property type="match status" value="1"/>
</dbReference>
<feature type="domain" description="Methyl-accepting transducer" evidence="6">
    <location>
        <begin position="488"/>
        <end position="717"/>
    </location>
</feature>
<feature type="domain" description="HAMP" evidence="8">
    <location>
        <begin position="213"/>
        <end position="265"/>
    </location>
</feature>
<dbReference type="GO" id="GO:0005886">
    <property type="term" value="C:plasma membrane"/>
    <property type="evidence" value="ECO:0007669"/>
    <property type="project" value="TreeGrafter"/>
</dbReference>
<comment type="similarity">
    <text evidence="2">Belongs to the methyl-accepting chemotaxis (MCP) protein family.</text>
</comment>
<dbReference type="PROSITE" id="PS50112">
    <property type="entry name" value="PAS"/>
    <property type="match status" value="1"/>
</dbReference>
<dbReference type="PROSITE" id="PS50111">
    <property type="entry name" value="CHEMOTAXIS_TRANSDUC_2"/>
    <property type="match status" value="1"/>
</dbReference>
<evidence type="ECO:0000259" key="8">
    <source>
        <dbReference type="PROSITE" id="PS50885"/>
    </source>
</evidence>
<gene>
    <name evidence="9" type="ORF">KB893_008940</name>
</gene>
<name>A0AAP2FYT5_9GAMM</name>
<keyword evidence="10" id="KW-1185">Reference proteome</keyword>
<evidence type="ECO:0000256" key="5">
    <source>
        <dbReference type="SAM" id="Phobius"/>
    </source>
</evidence>
<dbReference type="GO" id="GO:0004888">
    <property type="term" value="F:transmembrane signaling receptor activity"/>
    <property type="evidence" value="ECO:0007669"/>
    <property type="project" value="TreeGrafter"/>
</dbReference>
<dbReference type="InterPro" id="IPR013656">
    <property type="entry name" value="PAS_4"/>
</dbReference>
<keyword evidence="5" id="KW-0812">Transmembrane</keyword>
<dbReference type="Pfam" id="PF08448">
    <property type="entry name" value="PAS_4"/>
    <property type="match status" value="1"/>
</dbReference>
<evidence type="ECO:0000256" key="1">
    <source>
        <dbReference type="ARBA" id="ARBA00022481"/>
    </source>
</evidence>
<feature type="coiled-coil region" evidence="4">
    <location>
        <begin position="507"/>
        <end position="544"/>
    </location>
</feature>
<evidence type="ECO:0000256" key="2">
    <source>
        <dbReference type="ARBA" id="ARBA00029447"/>
    </source>
</evidence>
<feature type="domain" description="PAS" evidence="7">
    <location>
        <begin position="273"/>
        <end position="315"/>
    </location>
</feature>
<feature type="domain" description="HAMP" evidence="8">
    <location>
        <begin position="437"/>
        <end position="483"/>
    </location>
</feature>
<protein>
    <submittedName>
        <fullName evidence="9">MCP four helix bundle domain-containing protein</fullName>
    </submittedName>
</protein>
<dbReference type="SUPFAM" id="SSF158472">
    <property type="entry name" value="HAMP domain-like"/>
    <property type="match status" value="1"/>
</dbReference>
<dbReference type="InterPro" id="IPR000014">
    <property type="entry name" value="PAS"/>
</dbReference>